<dbReference type="Gene3D" id="3.40.50.720">
    <property type="entry name" value="NAD(P)-binding Rossmann-like Domain"/>
    <property type="match status" value="1"/>
</dbReference>
<reference evidence="4 5" key="1">
    <citation type="journal article" date="2021" name="BMC Biol.">
        <title>Horizontally acquired antibacterial genes associated with adaptive radiation of ladybird beetles.</title>
        <authorList>
            <person name="Li H.S."/>
            <person name="Tang X.F."/>
            <person name="Huang Y.H."/>
            <person name="Xu Z.Y."/>
            <person name="Chen M.L."/>
            <person name="Du X.Y."/>
            <person name="Qiu B.Y."/>
            <person name="Chen P.T."/>
            <person name="Zhang W."/>
            <person name="Slipinski A."/>
            <person name="Escalona H.E."/>
            <person name="Waterhouse R.M."/>
            <person name="Zwick A."/>
            <person name="Pang H."/>
        </authorList>
    </citation>
    <scope>NUCLEOTIDE SEQUENCE [LARGE SCALE GENOMIC DNA]</scope>
    <source>
        <strain evidence="4">SYSU2018</strain>
    </source>
</reference>
<dbReference type="AlphaFoldDB" id="A0ABD2PC73"/>
<comment type="similarity">
    <text evidence="1">Belongs to the short-chain dehydrogenases/reductases (SDR) family.</text>
</comment>
<organism evidence="4 5">
    <name type="scientific">Cryptolaemus montrouzieri</name>
    <dbReference type="NCBI Taxonomy" id="559131"/>
    <lineage>
        <taxon>Eukaryota</taxon>
        <taxon>Metazoa</taxon>
        <taxon>Ecdysozoa</taxon>
        <taxon>Arthropoda</taxon>
        <taxon>Hexapoda</taxon>
        <taxon>Insecta</taxon>
        <taxon>Pterygota</taxon>
        <taxon>Neoptera</taxon>
        <taxon>Endopterygota</taxon>
        <taxon>Coleoptera</taxon>
        <taxon>Polyphaga</taxon>
        <taxon>Cucujiformia</taxon>
        <taxon>Coccinelloidea</taxon>
        <taxon>Coccinellidae</taxon>
        <taxon>Scymninae</taxon>
        <taxon>Scymnini</taxon>
        <taxon>Cryptolaemus</taxon>
    </lineage>
</organism>
<comment type="caution">
    <text evidence="4">The sequence shown here is derived from an EMBL/GenBank/DDBJ whole genome shotgun (WGS) entry which is preliminary data.</text>
</comment>
<evidence type="ECO:0000256" key="2">
    <source>
        <dbReference type="ARBA" id="ARBA00022857"/>
    </source>
</evidence>
<dbReference type="PANTHER" id="PTHR43963">
    <property type="entry name" value="CARBONYL REDUCTASE 1-RELATED"/>
    <property type="match status" value="1"/>
</dbReference>
<evidence type="ECO:0000313" key="4">
    <source>
        <dbReference type="EMBL" id="KAL3288573.1"/>
    </source>
</evidence>
<dbReference type="EMBL" id="JABFTP020000185">
    <property type="protein sequence ID" value="KAL3288573.1"/>
    <property type="molecule type" value="Genomic_DNA"/>
</dbReference>
<proteinExistence type="inferred from homology"/>
<dbReference type="PANTHER" id="PTHR43963:SF4">
    <property type="entry name" value="CARBONYL REDUCTASE (NADPH)"/>
    <property type="match status" value="1"/>
</dbReference>
<keyword evidence="5" id="KW-1185">Reference proteome</keyword>
<dbReference type="PRINTS" id="PR00081">
    <property type="entry name" value="GDHRDH"/>
</dbReference>
<name>A0ABD2PC73_9CUCU</name>
<evidence type="ECO:0008006" key="6">
    <source>
        <dbReference type="Google" id="ProtNLM"/>
    </source>
</evidence>
<dbReference type="GO" id="GO:0016491">
    <property type="term" value="F:oxidoreductase activity"/>
    <property type="evidence" value="ECO:0007669"/>
    <property type="project" value="UniProtKB-KW"/>
</dbReference>
<gene>
    <name evidence="4" type="ORF">HHI36_003012</name>
</gene>
<accession>A0ABD2PC73</accession>
<dbReference type="Proteomes" id="UP001516400">
    <property type="component" value="Unassembled WGS sequence"/>
</dbReference>
<evidence type="ECO:0000256" key="3">
    <source>
        <dbReference type="ARBA" id="ARBA00023002"/>
    </source>
</evidence>
<keyword evidence="2" id="KW-0521">NADP</keyword>
<keyword evidence="3" id="KW-0560">Oxidoreductase</keyword>
<dbReference type="InterPro" id="IPR036291">
    <property type="entry name" value="NAD(P)-bd_dom_sf"/>
</dbReference>
<evidence type="ECO:0000313" key="5">
    <source>
        <dbReference type="Proteomes" id="UP001516400"/>
    </source>
</evidence>
<evidence type="ECO:0000256" key="1">
    <source>
        <dbReference type="ARBA" id="ARBA00006484"/>
    </source>
</evidence>
<dbReference type="SUPFAM" id="SSF51735">
    <property type="entry name" value="NAD(P)-binding Rossmann-fold domains"/>
    <property type="match status" value="1"/>
</dbReference>
<protein>
    <recommendedName>
        <fullName evidence="6">Carbonyl reductase</fullName>
    </recommendedName>
</protein>
<dbReference type="InterPro" id="IPR002347">
    <property type="entry name" value="SDR_fam"/>
</dbReference>
<sequence>MTEKIAVVTGGNKGIGYAIVKGLCERYDGTVYLTARDIARGEAALSINTFKDHLKKTHTGIDILVNNAAIAFKHDATDPFSLLQFVEVCNTLFPLIKQNGRVVNIKCWKPLM</sequence>